<sequence length="40" mass="4446">MRRSGLPTRFPVFVCVLSIPLSAGRVCNIGTASRQERSWP</sequence>
<name>A0A6J4RCA1_9ACTN</name>
<dbReference type="EMBL" id="CADCVH010000094">
    <property type="protein sequence ID" value="CAA9465043.1"/>
    <property type="molecule type" value="Genomic_DNA"/>
</dbReference>
<reference evidence="1" key="1">
    <citation type="submission" date="2020-02" db="EMBL/GenBank/DDBJ databases">
        <authorList>
            <person name="Meier V. D."/>
        </authorList>
    </citation>
    <scope>NUCLEOTIDE SEQUENCE</scope>
    <source>
        <strain evidence="1">AVDCRST_MAG02</strain>
    </source>
</reference>
<organism evidence="1">
    <name type="scientific">uncultured Rubrobacteraceae bacterium</name>
    <dbReference type="NCBI Taxonomy" id="349277"/>
    <lineage>
        <taxon>Bacteria</taxon>
        <taxon>Bacillati</taxon>
        <taxon>Actinomycetota</taxon>
        <taxon>Rubrobacteria</taxon>
        <taxon>Rubrobacterales</taxon>
        <taxon>Rubrobacteraceae</taxon>
        <taxon>environmental samples</taxon>
    </lineage>
</organism>
<proteinExistence type="predicted"/>
<evidence type="ECO:0000313" key="1">
    <source>
        <dbReference type="EMBL" id="CAA9465043.1"/>
    </source>
</evidence>
<dbReference type="AlphaFoldDB" id="A0A6J4RCA1"/>
<accession>A0A6J4RCA1</accession>
<protein>
    <submittedName>
        <fullName evidence="1">Uncharacterized protein</fullName>
    </submittedName>
</protein>
<gene>
    <name evidence="1" type="ORF">AVDCRST_MAG02-3511</name>
</gene>